<name>A0ABS8SNL3_DATST</name>
<sequence>MELLLYGVFILDLLLSYVETHMALFKDKAMPKSSSVSKDPSSSKTAKRKEYVAQVRDENQNAEVNLHSTLPVLIACLQQTRLCQDQVCQDSSSFWKIYPAARLPKEKNMLFYEDEKLKNCSASSSFSNQGSRKHISS</sequence>
<evidence type="ECO:0000313" key="3">
    <source>
        <dbReference type="Proteomes" id="UP000823775"/>
    </source>
</evidence>
<proteinExistence type="predicted"/>
<keyword evidence="1" id="KW-0732">Signal</keyword>
<gene>
    <name evidence="2" type="ORF">HAX54_043505</name>
</gene>
<protein>
    <submittedName>
        <fullName evidence="2">Uncharacterized protein</fullName>
    </submittedName>
</protein>
<feature type="chain" id="PRO_5046819664" evidence="1">
    <location>
        <begin position="21"/>
        <end position="137"/>
    </location>
</feature>
<accession>A0ABS8SNL3</accession>
<dbReference type="Proteomes" id="UP000823775">
    <property type="component" value="Unassembled WGS sequence"/>
</dbReference>
<comment type="caution">
    <text evidence="2">The sequence shown here is derived from an EMBL/GenBank/DDBJ whole genome shotgun (WGS) entry which is preliminary data.</text>
</comment>
<keyword evidence="3" id="KW-1185">Reference proteome</keyword>
<evidence type="ECO:0000313" key="2">
    <source>
        <dbReference type="EMBL" id="MCD7460410.1"/>
    </source>
</evidence>
<dbReference type="EMBL" id="JACEIK010000652">
    <property type="protein sequence ID" value="MCD7460410.1"/>
    <property type="molecule type" value="Genomic_DNA"/>
</dbReference>
<reference evidence="2 3" key="1">
    <citation type="journal article" date="2021" name="BMC Genomics">
        <title>Datura genome reveals duplications of psychoactive alkaloid biosynthetic genes and high mutation rate following tissue culture.</title>
        <authorList>
            <person name="Rajewski A."/>
            <person name="Carter-House D."/>
            <person name="Stajich J."/>
            <person name="Litt A."/>
        </authorList>
    </citation>
    <scope>NUCLEOTIDE SEQUENCE [LARGE SCALE GENOMIC DNA]</scope>
    <source>
        <strain evidence="2">AR-01</strain>
    </source>
</reference>
<feature type="signal peptide" evidence="1">
    <location>
        <begin position="1"/>
        <end position="20"/>
    </location>
</feature>
<evidence type="ECO:0000256" key="1">
    <source>
        <dbReference type="SAM" id="SignalP"/>
    </source>
</evidence>
<organism evidence="2 3">
    <name type="scientific">Datura stramonium</name>
    <name type="common">Jimsonweed</name>
    <name type="synonym">Common thornapple</name>
    <dbReference type="NCBI Taxonomy" id="4076"/>
    <lineage>
        <taxon>Eukaryota</taxon>
        <taxon>Viridiplantae</taxon>
        <taxon>Streptophyta</taxon>
        <taxon>Embryophyta</taxon>
        <taxon>Tracheophyta</taxon>
        <taxon>Spermatophyta</taxon>
        <taxon>Magnoliopsida</taxon>
        <taxon>eudicotyledons</taxon>
        <taxon>Gunneridae</taxon>
        <taxon>Pentapetalae</taxon>
        <taxon>asterids</taxon>
        <taxon>lamiids</taxon>
        <taxon>Solanales</taxon>
        <taxon>Solanaceae</taxon>
        <taxon>Solanoideae</taxon>
        <taxon>Datureae</taxon>
        <taxon>Datura</taxon>
    </lineage>
</organism>